<evidence type="ECO:0000313" key="3">
    <source>
        <dbReference type="Proteomes" id="UP000268233"/>
    </source>
</evidence>
<keyword evidence="1" id="KW-0472">Membrane</keyword>
<dbReference type="Proteomes" id="UP000268233">
    <property type="component" value="Unassembled WGS sequence"/>
</dbReference>
<comment type="caution">
    <text evidence="2">The sequence shown here is derived from an EMBL/GenBank/DDBJ whole genome shotgun (WGS) entry which is preliminary data.</text>
</comment>
<keyword evidence="1" id="KW-0812">Transmembrane</keyword>
<reference evidence="2 3" key="1">
    <citation type="submission" date="2018-10" db="EMBL/GenBank/DDBJ databases">
        <title>Genomic Encyclopedia of Archaeal and Bacterial Type Strains, Phase II (KMG-II): from individual species to whole genera.</title>
        <authorList>
            <person name="Goeker M."/>
        </authorList>
    </citation>
    <scope>NUCLEOTIDE SEQUENCE [LARGE SCALE GENOMIC DNA]</scope>
    <source>
        <strain evidence="2 3">DSM 11927</strain>
    </source>
</reference>
<protein>
    <submittedName>
        <fullName evidence="2">Uncharacterized protein</fullName>
    </submittedName>
</protein>
<organism evidence="2 3">
    <name type="scientific">Haloarcula quadrata</name>
    <dbReference type="NCBI Taxonomy" id="182779"/>
    <lineage>
        <taxon>Archaea</taxon>
        <taxon>Methanobacteriati</taxon>
        <taxon>Methanobacteriota</taxon>
        <taxon>Stenosarchaea group</taxon>
        <taxon>Halobacteria</taxon>
        <taxon>Halobacteriales</taxon>
        <taxon>Haloarculaceae</taxon>
        <taxon>Haloarcula</taxon>
    </lineage>
</organism>
<gene>
    <name evidence="2" type="ORF">BDK61_4265</name>
</gene>
<name>A0A495QQI1_9EURY</name>
<evidence type="ECO:0000256" key="1">
    <source>
        <dbReference type="SAM" id="Phobius"/>
    </source>
</evidence>
<evidence type="ECO:0000313" key="2">
    <source>
        <dbReference type="EMBL" id="RKS75750.1"/>
    </source>
</evidence>
<feature type="transmembrane region" description="Helical" evidence="1">
    <location>
        <begin position="64"/>
        <end position="85"/>
    </location>
</feature>
<dbReference type="AlphaFoldDB" id="A0A495QQI1"/>
<proteinExistence type="predicted"/>
<dbReference type="RefSeq" id="WP_121304462.1">
    <property type="nucleotide sequence ID" value="NZ_RBWW01000003.1"/>
</dbReference>
<feature type="transmembrane region" description="Helical" evidence="1">
    <location>
        <begin position="33"/>
        <end position="52"/>
    </location>
</feature>
<dbReference type="EMBL" id="RBWW01000003">
    <property type="protein sequence ID" value="RKS75750.1"/>
    <property type="molecule type" value="Genomic_DNA"/>
</dbReference>
<keyword evidence="3" id="KW-1185">Reference proteome</keyword>
<keyword evidence="1" id="KW-1133">Transmembrane helix</keyword>
<sequence length="88" mass="9433">MEATEDSADRCTPIARVSYTDQNRQRGQIDRQYVLGAFIAVILASPLATAVVEMQYHLSAVTGFSWLSATFLAGLIIAVMVAAALEGV</sequence>
<accession>A0A495QQI1</accession>